<evidence type="ECO:0000256" key="1">
    <source>
        <dbReference type="SAM" id="Phobius"/>
    </source>
</evidence>
<proteinExistence type="predicted"/>
<keyword evidence="1" id="KW-1133">Transmembrane helix</keyword>
<sequence>MKDTIAQIVDTLVTVVKEPVTLVNAGALAVSLMDIEVFIKIGIMTLTGIWTILKIVNEWKIYKANKDKLTKIVKKTNGRR</sequence>
<protein>
    <submittedName>
        <fullName evidence="2">Uncharacterized protein</fullName>
    </submittedName>
</protein>
<name>A0A6J5NTL6_9CAUD</name>
<organism evidence="2">
    <name type="scientific">uncultured Caudovirales phage</name>
    <dbReference type="NCBI Taxonomy" id="2100421"/>
    <lineage>
        <taxon>Viruses</taxon>
        <taxon>Duplodnaviria</taxon>
        <taxon>Heunggongvirae</taxon>
        <taxon>Uroviricota</taxon>
        <taxon>Caudoviricetes</taxon>
        <taxon>Peduoviridae</taxon>
        <taxon>Maltschvirus</taxon>
        <taxon>Maltschvirus maltsch</taxon>
    </lineage>
</organism>
<reference evidence="2" key="1">
    <citation type="submission" date="2020-04" db="EMBL/GenBank/DDBJ databases">
        <authorList>
            <person name="Chiriac C."/>
            <person name="Salcher M."/>
            <person name="Ghai R."/>
            <person name="Kavagutti S V."/>
        </authorList>
    </citation>
    <scope>NUCLEOTIDE SEQUENCE</scope>
</reference>
<keyword evidence="1" id="KW-0812">Transmembrane</keyword>
<feature type="transmembrane region" description="Helical" evidence="1">
    <location>
        <begin position="37"/>
        <end position="56"/>
    </location>
</feature>
<evidence type="ECO:0000313" key="2">
    <source>
        <dbReference type="EMBL" id="CAB4162283.1"/>
    </source>
</evidence>
<keyword evidence="1" id="KW-0472">Membrane</keyword>
<accession>A0A6J5NTL6</accession>
<dbReference type="EMBL" id="LR796735">
    <property type="protein sequence ID" value="CAB4162283.1"/>
    <property type="molecule type" value="Genomic_DNA"/>
</dbReference>
<gene>
    <name evidence="2" type="ORF">UFOVP782_25</name>
</gene>